<dbReference type="RefSeq" id="WP_114673588.1">
    <property type="nucleotide sequence ID" value="NZ_CALTYN010000302.1"/>
</dbReference>
<keyword evidence="1" id="KW-0614">Plasmid</keyword>
<dbReference type="KEGG" id="dwu:DVJ83_17705"/>
<sequence>MPKVAKPPHLSATDFLAELLRIHLPAGANLIDTHISTGGSRHEARATVFLHGKISTFRACGQLEYAQDGSSSVWLNWSGVQKK</sequence>
<geneLocation type="plasmid" evidence="2">
    <name>pdrdi</name>
</geneLocation>
<organism evidence="1 2">
    <name type="scientific">Deinococcus wulumuqiensis</name>
    <dbReference type="NCBI Taxonomy" id="980427"/>
    <lineage>
        <taxon>Bacteria</taxon>
        <taxon>Thermotogati</taxon>
        <taxon>Deinococcota</taxon>
        <taxon>Deinococci</taxon>
        <taxon>Deinococcales</taxon>
        <taxon>Deinococcaceae</taxon>
        <taxon>Deinococcus</taxon>
    </lineage>
</organism>
<name>A0A345IML7_9DEIO</name>
<gene>
    <name evidence="1" type="ORF">DVJ83_17705</name>
</gene>
<dbReference type="Proteomes" id="UP000253744">
    <property type="component" value="Plasmid pDrdI"/>
</dbReference>
<dbReference type="EMBL" id="CP031163">
    <property type="protein sequence ID" value="AXH00940.1"/>
    <property type="molecule type" value="Genomic_DNA"/>
</dbReference>
<dbReference type="AlphaFoldDB" id="A0A345IML7"/>
<evidence type="ECO:0000313" key="2">
    <source>
        <dbReference type="Proteomes" id="UP000253744"/>
    </source>
</evidence>
<reference evidence="1 2" key="1">
    <citation type="submission" date="2018-07" db="EMBL/GenBank/DDBJ databases">
        <title>Complete Genome and Methylome Analysis of Deinococcus wulumuqiensis NEB 479.</title>
        <authorList>
            <person name="Fomenkov A."/>
            <person name="Luyten Y."/>
            <person name="Vincze T."/>
            <person name="Anton B.P."/>
            <person name="Clark T."/>
            <person name="Roberts R.J."/>
            <person name="Morgan R.D."/>
        </authorList>
    </citation>
    <scope>NUCLEOTIDE SEQUENCE [LARGE SCALE GENOMIC DNA]</scope>
    <source>
        <strain evidence="1 2">NEB 479</strain>
        <plasmid evidence="2">Plasmid pdrdi</plasmid>
    </source>
</reference>
<protein>
    <submittedName>
        <fullName evidence="1">Uncharacterized protein</fullName>
    </submittedName>
</protein>
<proteinExistence type="predicted"/>
<evidence type="ECO:0000313" key="1">
    <source>
        <dbReference type="EMBL" id="AXH00940.1"/>
    </source>
</evidence>
<accession>A0A345IML7</accession>